<dbReference type="EMBL" id="DYVF01000025">
    <property type="protein sequence ID" value="HJG30433.1"/>
    <property type="molecule type" value="Genomic_DNA"/>
</dbReference>
<dbReference type="PROSITE" id="PS50893">
    <property type="entry name" value="ABC_TRANSPORTER_2"/>
    <property type="match status" value="1"/>
</dbReference>
<evidence type="ECO:0000256" key="3">
    <source>
        <dbReference type="ARBA" id="ARBA00022840"/>
    </source>
</evidence>
<dbReference type="SMART" id="SM00382">
    <property type="entry name" value="AAA"/>
    <property type="match status" value="1"/>
</dbReference>
<name>A0A921LSP9_9ACTN</name>
<keyword evidence="4" id="KW-1278">Translocase</keyword>
<dbReference type="InterPro" id="IPR027417">
    <property type="entry name" value="P-loop_NTPase"/>
</dbReference>
<dbReference type="FunFam" id="3.40.50.300:FF:000134">
    <property type="entry name" value="Iron-enterobactin ABC transporter ATP-binding protein"/>
    <property type="match status" value="1"/>
</dbReference>
<evidence type="ECO:0000256" key="4">
    <source>
        <dbReference type="ARBA" id="ARBA00022967"/>
    </source>
</evidence>
<gene>
    <name evidence="6" type="ORF">K8U80_03435</name>
</gene>
<dbReference type="GO" id="GO:0005524">
    <property type="term" value="F:ATP binding"/>
    <property type="evidence" value="ECO:0007669"/>
    <property type="project" value="UniProtKB-KW"/>
</dbReference>
<keyword evidence="2" id="KW-0547">Nucleotide-binding</keyword>
<evidence type="ECO:0000256" key="1">
    <source>
        <dbReference type="ARBA" id="ARBA00022448"/>
    </source>
</evidence>
<sequence>MTEPTRSTPASRPALALRDVSVGHTERPLIEHIDLAVFPGQVTALIGPNGSGKTTLLKTIAGQLRPLSGSIELCGEDLQAMQVSKTARIMSALFTGRPRTELLTTKDIVDAGRYPYTGRLGTLSDDDEQVVREVMEATGTWVLRDRDFAHMSDGQRQRALIARALCQQPRVLLLDEPTSYLDIRAQIDMLQLLRRYARERGIAVLASLHEIELAQKAADRIVCIRDGRVLHQGEPSEIFTAPVIADLYDLDRSSFIDAFGSVELPRPEGRPRVFVIAGGGSGAAGCFRELQQAGVPFSAGVLHGSDVDGLLAASLAATVICERDFEPISDGAIERAKQEVRGCGALICCLERFGRMNERNGELVAYAHELGLPVFPSAKAYLDSLDL</sequence>
<evidence type="ECO:0000313" key="6">
    <source>
        <dbReference type="EMBL" id="HJG30433.1"/>
    </source>
</evidence>
<dbReference type="GO" id="GO:0016887">
    <property type="term" value="F:ATP hydrolysis activity"/>
    <property type="evidence" value="ECO:0007669"/>
    <property type="project" value="InterPro"/>
</dbReference>
<comment type="caution">
    <text evidence="6">The sequence shown here is derived from an EMBL/GenBank/DDBJ whole genome shotgun (WGS) entry which is preliminary data.</text>
</comment>
<reference evidence="6" key="1">
    <citation type="journal article" date="2021" name="PeerJ">
        <title>Extensive microbial diversity within the chicken gut microbiome revealed by metagenomics and culture.</title>
        <authorList>
            <person name="Gilroy R."/>
            <person name="Ravi A."/>
            <person name="Getino M."/>
            <person name="Pursley I."/>
            <person name="Horton D.L."/>
            <person name="Alikhan N.F."/>
            <person name="Baker D."/>
            <person name="Gharbi K."/>
            <person name="Hall N."/>
            <person name="Watson M."/>
            <person name="Adriaenssens E.M."/>
            <person name="Foster-Nyarko E."/>
            <person name="Jarju S."/>
            <person name="Secka A."/>
            <person name="Antonio M."/>
            <person name="Oren A."/>
            <person name="Chaudhuri R.R."/>
            <person name="La Ragione R."/>
            <person name="Hildebrand F."/>
            <person name="Pallen M.J."/>
        </authorList>
    </citation>
    <scope>NUCLEOTIDE SEQUENCE</scope>
    <source>
        <strain evidence="6">ChiGjej2B2-7701</strain>
    </source>
</reference>
<dbReference type="Proteomes" id="UP000746751">
    <property type="component" value="Unassembled WGS sequence"/>
</dbReference>
<dbReference type="InterPro" id="IPR003439">
    <property type="entry name" value="ABC_transporter-like_ATP-bd"/>
</dbReference>
<dbReference type="Pfam" id="PF00005">
    <property type="entry name" value="ABC_tran"/>
    <property type="match status" value="1"/>
</dbReference>
<dbReference type="Gene3D" id="3.40.50.300">
    <property type="entry name" value="P-loop containing nucleotide triphosphate hydrolases"/>
    <property type="match status" value="1"/>
</dbReference>
<dbReference type="CDD" id="cd03214">
    <property type="entry name" value="ABC_Iron-Siderophores_B12_Hemin"/>
    <property type="match status" value="1"/>
</dbReference>
<dbReference type="PANTHER" id="PTHR42794">
    <property type="entry name" value="HEMIN IMPORT ATP-BINDING PROTEIN HMUV"/>
    <property type="match status" value="1"/>
</dbReference>
<evidence type="ECO:0000256" key="2">
    <source>
        <dbReference type="ARBA" id="ARBA00022741"/>
    </source>
</evidence>
<dbReference type="InterPro" id="IPR003593">
    <property type="entry name" value="AAA+_ATPase"/>
</dbReference>
<reference evidence="6" key="2">
    <citation type="submission" date="2021-09" db="EMBL/GenBank/DDBJ databases">
        <authorList>
            <person name="Gilroy R."/>
        </authorList>
    </citation>
    <scope>NUCLEOTIDE SEQUENCE</scope>
    <source>
        <strain evidence="6">ChiGjej2B2-7701</strain>
    </source>
</reference>
<evidence type="ECO:0000259" key="5">
    <source>
        <dbReference type="PROSITE" id="PS50893"/>
    </source>
</evidence>
<keyword evidence="3 6" id="KW-0067">ATP-binding</keyword>
<dbReference type="SUPFAM" id="SSF52540">
    <property type="entry name" value="P-loop containing nucleoside triphosphate hydrolases"/>
    <property type="match status" value="1"/>
</dbReference>
<feature type="domain" description="ABC transporter" evidence="5">
    <location>
        <begin position="15"/>
        <end position="251"/>
    </location>
</feature>
<keyword evidence="1" id="KW-0813">Transport</keyword>
<protein>
    <submittedName>
        <fullName evidence="6">ABC transporter ATP-binding protein</fullName>
    </submittedName>
</protein>
<dbReference type="PANTHER" id="PTHR42794:SF1">
    <property type="entry name" value="HEMIN IMPORT ATP-BINDING PROTEIN HMUV"/>
    <property type="match status" value="1"/>
</dbReference>
<organism evidence="6 7">
    <name type="scientific">Collinsella ihumii</name>
    <dbReference type="NCBI Taxonomy" id="1720204"/>
    <lineage>
        <taxon>Bacteria</taxon>
        <taxon>Bacillati</taxon>
        <taxon>Actinomycetota</taxon>
        <taxon>Coriobacteriia</taxon>
        <taxon>Coriobacteriales</taxon>
        <taxon>Coriobacteriaceae</taxon>
        <taxon>Collinsella</taxon>
    </lineage>
</organism>
<evidence type="ECO:0000313" key="7">
    <source>
        <dbReference type="Proteomes" id="UP000746751"/>
    </source>
</evidence>
<dbReference type="AlphaFoldDB" id="A0A921LSP9"/>
<proteinExistence type="predicted"/>
<accession>A0A921LSP9</accession>